<name>A0ABQ6PPF8_9BACT</name>
<keyword evidence="2" id="KW-1185">Reference proteome</keyword>
<sequence>MIPRNIYISNLEIASEFKAIPGDVVECGVWKGGMIAGIAEVVGKKKYFLFDSFEGLPQAAEIDGINAINWQNNTSGENYFDNCTAEEQYANEAMVLTGFDFKLIKGWFDETLSHTPFVSSISILRLDADWYDSTLTCLKYLFPKVSKGGVVIIDDYYTWDGCSRAVHFYLNSINSSSRIQSKDGVAFIIKND</sequence>
<protein>
    <recommendedName>
        <fullName evidence="3">Macrocin O-methyltransferase</fullName>
    </recommendedName>
</protein>
<evidence type="ECO:0000313" key="2">
    <source>
        <dbReference type="Proteomes" id="UP001338309"/>
    </source>
</evidence>
<dbReference type="InterPro" id="IPR029063">
    <property type="entry name" value="SAM-dependent_MTases_sf"/>
</dbReference>
<dbReference type="Pfam" id="PF05711">
    <property type="entry name" value="TylF"/>
    <property type="match status" value="1"/>
</dbReference>
<evidence type="ECO:0000313" key="1">
    <source>
        <dbReference type="EMBL" id="GMQ29566.1"/>
    </source>
</evidence>
<dbReference type="InterPro" id="IPR008884">
    <property type="entry name" value="TylF_MeTrfase"/>
</dbReference>
<proteinExistence type="predicted"/>
<evidence type="ECO:0008006" key="3">
    <source>
        <dbReference type="Google" id="ProtNLM"/>
    </source>
</evidence>
<dbReference type="SUPFAM" id="SSF53335">
    <property type="entry name" value="S-adenosyl-L-methionine-dependent methyltransferases"/>
    <property type="match status" value="1"/>
</dbReference>
<accession>A0ABQ6PPF8</accession>
<comment type="caution">
    <text evidence="1">The sequence shown here is derived from an EMBL/GenBank/DDBJ whole genome shotgun (WGS) entry which is preliminary data.</text>
</comment>
<dbReference type="Gene3D" id="3.40.50.150">
    <property type="entry name" value="Vaccinia Virus protein VP39"/>
    <property type="match status" value="1"/>
</dbReference>
<reference evidence="1 2" key="1">
    <citation type="submission" date="2023-08" db="EMBL/GenBank/DDBJ databases">
        <title>Draft genome sequence of Algoriphagus confluentis.</title>
        <authorList>
            <person name="Takatani N."/>
            <person name="Hosokawa M."/>
            <person name="Sawabe T."/>
        </authorList>
    </citation>
    <scope>NUCLEOTIDE SEQUENCE [LARGE SCALE GENOMIC DNA]</scope>
    <source>
        <strain evidence="1 2">NBRC 111222</strain>
    </source>
</reference>
<dbReference type="Proteomes" id="UP001338309">
    <property type="component" value="Unassembled WGS sequence"/>
</dbReference>
<dbReference type="PANTHER" id="PTHR40036:SF1">
    <property type="entry name" value="MACROCIN O-METHYLTRANSFERASE"/>
    <property type="match status" value="1"/>
</dbReference>
<dbReference type="PANTHER" id="PTHR40036">
    <property type="entry name" value="MACROCIN O-METHYLTRANSFERASE"/>
    <property type="match status" value="1"/>
</dbReference>
<dbReference type="EMBL" id="BTPD01000006">
    <property type="protein sequence ID" value="GMQ29566.1"/>
    <property type="molecule type" value="Genomic_DNA"/>
</dbReference>
<organism evidence="1 2">
    <name type="scientific">Algoriphagus confluentis</name>
    <dbReference type="NCBI Taxonomy" id="1697556"/>
    <lineage>
        <taxon>Bacteria</taxon>
        <taxon>Pseudomonadati</taxon>
        <taxon>Bacteroidota</taxon>
        <taxon>Cytophagia</taxon>
        <taxon>Cytophagales</taxon>
        <taxon>Cyclobacteriaceae</taxon>
        <taxon>Algoriphagus</taxon>
    </lineage>
</organism>
<gene>
    <name evidence="1" type="ORF">Aconfl_22090</name>
</gene>